<proteinExistence type="predicted"/>
<reference evidence="1 2" key="1">
    <citation type="submission" date="2019-11" db="EMBL/GenBank/DDBJ databases">
        <title>Whole genome shotgun sequencing (WGS) data from Adlercreutzia equolifaciens ResAG-91, Eggerthella lenta MRI-F36, MRI-F37, MRI-F40, ResAG-49, ResAG-88, ResAG-121, ResAG-145, and Gordonibacter sp. ResAG-5, ResAG-26, ResAG-43, ResAG-50, ResAG-59.</title>
        <authorList>
            <person name="Stoll D.A."/>
            <person name="Danylec N."/>
            <person name="Franz C.M.A.P."/>
            <person name="Huch M."/>
        </authorList>
    </citation>
    <scope>NUCLEOTIDE SEQUENCE [LARGE SCALE GENOMIC DNA]</scope>
    <source>
        <strain evidence="1 2">ResAG-91</strain>
    </source>
</reference>
<organism evidence="1 2">
    <name type="scientific">Adlercreutzia rubneri</name>
    <dbReference type="NCBI Taxonomy" id="2916441"/>
    <lineage>
        <taxon>Bacteria</taxon>
        <taxon>Bacillati</taxon>
        <taxon>Actinomycetota</taxon>
        <taxon>Coriobacteriia</taxon>
        <taxon>Eggerthellales</taxon>
        <taxon>Eggerthellaceae</taxon>
        <taxon>Adlercreutzia</taxon>
    </lineage>
</organism>
<name>A0A7K1T869_9ACTN</name>
<dbReference type="SUPFAM" id="SSF160148">
    <property type="entry name" value="CPE0013-like"/>
    <property type="match status" value="1"/>
</dbReference>
<comment type="caution">
    <text evidence="1">The sequence shown here is derived from an EMBL/GenBank/DDBJ whole genome shotgun (WGS) entry which is preliminary data.</text>
</comment>
<evidence type="ECO:0000313" key="1">
    <source>
        <dbReference type="EMBL" id="MVN59731.1"/>
    </source>
</evidence>
<dbReference type="Gene3D" id="3.10.530.10">
    <property type="entry name" value="CPE0013-like"/>
    <property type="match status" value="1"/>
</dbReference>
<dbReference type="InterPro" id="IPR012460">
    <property type="entry name" value="DUF1667"/>
</dbReference>
<dbReference type="PANTHER" id="PTHR39450:SF1">
    <property type="entry name" value="DUF1667 DOMAIN-CONTAINING PROTEIN"/>
    <property type="match status" value="1"/>
</dbReference>
<dbReference type="AlphaFoldDB" id="A0A7K1T869"/>
<dbReference type="Proteomes" id="UP000488839">
    <property type="component" value="Unassembled WGS sequence"/>
</dbReference>
<dbReference type="Pfam" id="PF07892">
    <property type="entry name" value="DUF1667"/>
    <property type="match status" value="1"/>
</dbReference>
<gene>
    <name evidence="1" type="ORF">GO707_10915</name>
</gene>
<dbReference type="InterPro" id="IPR036593">
    <property type="entry name" value="CPE0013-like_sf"/>
</dbReference>
<sequence>MSGAATKQLTCVQCPLGCALEVCLDEAGAVVHVSGQSCRRGTEFARQEAVSPVRVLTLTVPVPGALEPLSVKTTAPIPRDLIPAAAEAIRRLSLRLPIAAGAILATNICDSGADVVSTKGLC</sequence>
<dbReference type="PANTHER" id="PTHR39450">
    <property type="entry name" value="MOLYBDOPTERIN OXIDOREDUCTASE, 4FE-4S CLUSTER-BINDING SUBUNIT"/>
    <property type="match status" value="1"/>
</dbReference>
<dbReference type="RefSeq" id="WP_157013014.1">
    <property type="nucleotide sequence ID" value="NZ_WPOO01000026.1"/>
</dbReference>
<dbReference type="EMBL" id="WPOO01000026">
    <property type="protein sequence ID" value="MVN59731.1"/>
    <property type="molecule type" value="Genomic_DNA"/>
</dbReference>
<protein>
    <submittedName>
        <fullName evidence="1">DUF1667 domain-containing protein</fullName>
    </submittedName>
</protein>
<accession>A0A7K1T869</accession>
<evidence type="ECO:0000313" key="2">
    <source>
        <dbReference type="Proteomes" id="UP000488839"/>
    </source>
</evidence>
<keyword evidence="2" id="KW-1185">Reference proteome</keyword>